<protein>
    <recommendedName>
        <fullName evidence="10">Protein TonB</fullName>
    </recommendedName>
</protein>
<comment type="function">
    <text evidence="10">Interacts with outer membrane receptor proteins that carry out high-affinity binding and energy dependent uptake into the periplasmic space of specific substrates. It could act to transduce energy from the cytoplasmic membrane to specific energy-requiring processes in the outer membrane, resulting in the release into the periplasm of ligands bound by these outer membrane proteins.</text>
</comment>
<dbReference type="Gene3D" id="3.30.1150.10">
    <property type="match status" value="1"/>
</dbReference>
<evidence type="ECO:0000256" key="2">
    <source>
        <dbReference type="ARBA" id="ARBA00006555"/>
    </source>
</evidence>
<dbReference type="RefSeq" id="WP_192394347.1">
    <property type="nucleotide sequence ID" value="NZ_CAJHIU010000002.1"/>
</dbReference>
<comment type="caution">
    <text evidence="13">The sequence shown here is derived from an EMBL/GenBank/DDBJ whole genome shotgun (WGS) entry which is preliminary data.</text>
</comment>
<dbReference type="SUPFAM" id="SSF74653">
    <property type="entry name" value="TolA/TonB C-terminal domain"/>
    <property type="match status" value="1"/>
</dbReference>
<dbReference type="InterPro" id="IPR037682">
    <property type="entry name" value="TonB_C"/>
</dbReference>
<dbReference type="PRINTS" id="PR01374">
    <property type="entry name" value="TONBPROTEIN"/>
</dbReference>
<dbReference type="InterPro" id="IPR051045">
    <property type="entry name" value="TonB-dependent_transducer"/>
</dbReference>
<keyword evidence="10" id="KW-0735">Signal-anchor</keyword>
<sequence>MTLALWHSITQTAGLATTQRSFIQTAQGLPDPQPFLLSAPIPGNRYRRSAAVTSAVLVAALLHAGLLFWYVSRPAPLPFTAAAPLPMISMELSAPPSPVANQPIAPPQPPKPITPPKLDKPKVKPKPKPKPSERLVKQVEERKSVEPEPVAPAMPAAAAPPTLNNNALAAPRNDTYVPADSNAAYLNNPKPEYPMVARQRHWQGTVLLRVYVGADGKALQVNIQRSSNYDTLDESALDAVKQWRFVPAKRGDTAEPCWVTVPITFELD</sequence>
<evidence type="ECO:0000256" key="10">
    <source>
        <dbReference type="RuleBase" id="RU362123"/>
    </source>
</evidence>
<feature type="transmembrane region" description="Helical" evidence="10">
    <location>
        <begin position="50"/>
        <end position="71"/>
    </location>
</feature>
<evidence type="ECO:0000256" key="1">
    <source>
        <dbReference type="ARBA" id="ARBA00004383"/>
    </source>
</evidence>
<comment type="subcellular location">
    <subcellularLocation>
        <location evidence="1 10">Cell inner membrane</location>
        <topology evidence="1 10">Single-pass membrane protein</topology>
        <orientation evidence="1 10">Periplasmic side</orientation>
    </subcellularLocation>
</comment>
<dbReference type="Proteomes" id="UP000641152">
    <property type="component" value="Unassembled WGS sequence"/>
</dbReference>
<keyword evidence="3 10" id="KW-0813">Transport</keyword>
<evidence type="ECO:0000256" key="6">
    <source>
        <dbReference type="ARBA" id="ARBA00022692"/>
    </source>
</evidence>
<evidence type="ECO:0000256" key="9">
    <source>
        <dbReference type="ARBA" id="ARBA00023136"/>
    </source>
</evidence>
<keyword evidence="6 10" id="KW-0812">Transmembrane</keyword>
<feature type="compositionally biased region" description="Basic and acidic residues" evidence="11">
    <location>
        <begin position="130"/>
        <end position="146"/>
    </location>
</feature>
<evidence type="ECO:0000256" key="3">
    <source>
        <dbReference type="ARBA" id="ARBA00022448"/>
    </source>
</evidence>
<reference evidence="13 14" key="1">
    <citation type="submission" date="2020-09" db="EMBL/GenBank/DDBJ databases">
        <title>Methylomonas albis sp. nov. and Methylomonas fluvii sp. nov.: Two cold-adapted methanotrophs from the River Elbe and an amended description of Methylovulum psychrotolerans strain Eb1.</title>
        <authorList>
            <person name="Bussmann I.K."/>
            <person name="Klings K.-W."/>
            <person name="Warnstedt J."/>
            <person name="Hoppert M."/>
            <person name="Saborowski A."/>
            <person name="Horn F."/>
            <person name="Liebner S."/>
        </authorList>
    </citation>
    <scope>NUCLEOTIDE SEQUENCE [LARGE SCALE GENOMIC DNA]</scope>
    <source>
        <strain evidence="13 14">EbB</strain>
    </source>
</reference>
<organism evidence="13 14">
    <name type="scientific">Methylomonas fluvii</name>
    <dbReference type="NCBI Taxonomy" id="1854564"/>
    <lineage>
        <taxon>Bacteria</taxon>
        <taxon>Pseudomonadati</taxon>
        <taxon>Pseudomonadota</taxon>
        <taxon>Gammaproteobacteria</taxon>
        <taxon>Methylococcales</taxon>
        <taxon>Methylococcaceae</taxon>
        <taxon>Methylomonas</taxon>
    </lineage>
</organism>
<keyword evidence="14" id="KW-1185">Reference proteome</keyword>
<dbReference type="PROSITE" id="PS52015">
    <property type="entry name" value="TONB_CTD"/>
    <property type="match status" value="1"/>
</dbReference>
<dbReference type="NCBIfam" id="TIGR01352">
    <property type="entry name" value="tonB_Cterm"/>
    <property type="match status" value="1"/>
</dbReference>
<keyword evidence="7 10" id="KW-0653">Protein transport</keyword>
<feature type="compositionally biased region" description="Low complexity" evidence="11">
    <location>
        <begin position="147"/>
        <end position="164"/>
    </location>
</feature>
<evidence type="ECO:0000256" key="11">
    <source>
        <dbReference type="SAM" id="MobiDB-lite"/>
    </source>
</evidence>
<dbReference type="InterPro" id="IPR003538">
    <property type="entry name" value="TonB"/>
</dbReference>
<dbReference type="PANTHER" id="PTHR33446">
    <property type="entry name" value="PROTEIN TONB-RELATED"/>
    <property type="match status" value="1"/>
</dbReference>
<comment type="similarity">
    <text evidence="2 10">Belongs to the TonB family.</text>
</comment>
<keyword evidence="4 10" id="KW-1003">Cell membrane</keyword>
<evidence type="ECO:0000256" key="4">
    <source>
        <dbReference type="ARBA" id="ARBA00022475"/>
    </source>
</evidence>
<name>A0ABR9DH14_9GAMM</name>
<accession>A0ABR9DH14</accession>
<evidence type="ECO:0000313" key="14">
    <source>
        <dbReference type="Proteomes" id="UP000641152"/>
    </source>
</evidence>
<evidence type="ECO:0000256" key="7">
    <source>
        <dbReference type="ARBA" id="ARBA00022927"/>
    </source>
</evidence>
<dbReference type="Pfam" id="PF03544">
    <property type="entry name" value="TonB_C"/>
    <property type="match status" value="1"/>
</dbReference>
<dbReference type="PANTHER" id="PTHR33446:SF2">
    <property type="entry name" value="PROTEIN TONB"/>
    <property type="match status" value="1"/>
</dbReference>
<evidence type="ECO:0000256" key="8">
    <source>
        <dbReference type="ARBA" id="ARBA00022989"/>
    </source>
</evidence>
<gene>
    <name evidence="13" type="ORF">EBB_13575</name>
</gene>
<feature type="domain" description="TonB C-terminal" evidence="12">
    <location>
        <begin position="178"/>
        <end position="268"/>
    </location>
</feature>
<dbReference type="EMBL" id="JACXST010000002">
    <property type="protein sequence ID" value="MBD9361539.1"/>
    <property type="molecule type" value="Genomic_DNA"/>
</dbReference>
<evidence type="ECO:0000313" key="13">
    <source>
        <dbReference type="EMBL" id="MBD9361539.1"/>
    </source>
</evidence>
<keyword evidence="9 10" id="KW-0472">Membrane</keyword>
<keyword evidence="8 10" id="KW-1133">Transmembrane helix</keyword>
<dbReference type="InterPro" id="IPR006260">
    <property type="entry name" value="TonB/TolA_C"/>
</dbReference>
<evidence type="ECO:0000256" key="5">
    <source>
        <dbReference type="ARBA" id="ARBA00022519"/>
    </source>
</evidence>
<proteinExistence type="inferred from homology"/>
<feature type="region of interest" description="Disordered" evidence="11">
    <location>
        <begin position="96"/>
        <end position="164"/>
    </location>
</feature>
<feature type="compositionally biased region" description="Pro residues" evidence="11">
    <location>
        <begin position="104"/>
        <end position="115"/>
    </location>
</feature>
<evidence type="ECO:0000259" key="12">
    <source>
        <dbReference type="PROSITE" id="PS52015"/>
    </source>
</evidence>
<keyword evidence="5 10" id="KW-0997">Cell inner membrane</keyword>